<dbReference type="Proteomes" id="UP000676310">
    <property type="component" value="Unassembled WGS sequence"/>
</dbReference>
<protein>
    <submittedName>
        <fullName evidence="1">Uncharacterized protein</fullName>
    </submittedName>
</protein>
<keyword evidence="2" id="KW-1185">Reference proteome</keyword>
<name>A0A8J2N279_9PLEO</name>
<dbReference type="EMBL" id="CAJRGZ010000023">
    <property type="protein sequence ID" value="CAG5177745.1"/>
    <property type="molecule type" value="Genomic_DNA"/>
</dbReference>
<reference evidence="1" key="1">
    <citation type="submission" date="2021-05" db="EMBL/GenBank/DDBJ databases">
        <authorList>
            <person name="Stam R."/>
        </authorList>
    </citation>
    <scope>NUCLEOTIDE SEQUENCE</scope>
    <source>
        <strain evidence="1">CS162</strain>
    </source>
</reference>
<dbReference type="AlphaFoldDB" id="A0A8J2N279"/>
<evidence type="ECO:0000313" key="2">
    <source>
        <dbReference type="Proteomes" id="UP000676310"/>
    </source>
</evidence>
<dbReference type="RefSeq" id="XP_043171924.1">
    <property type="nucleotide sequence ID" value="XM_043315989.1"/>
</dbReference>
<gene>
    <name evidence="1" type="ORF">ALTATR162_LOCUS8359</name>
</gene>
<dbReference type="GeneID" id="67020460"/>
<comment type="caution">
    <text evidence="1">The sequence shown here is derived from an EMBL/GenBank/DDBJ whole genome shotgun (WGS) entry which is preliminary data.</text>
</comment>
<accession>A0A8J2N279</accession>
<proteinExistence type="predicted"/>
<sequence length="169" mass="19476">MLAAYRFGLEMSRAGCADFRDAIIDALAEHLDVQREPDTSLLCQLFEVVESVPNSSLERLLVFHVALSTYPESFNAILIETDKHFRQNIREQIKEFPNGARYYDIWDNFMLKNRCKFHEHPTGRCWRPTDLGSEAAPPEDKETASIWKPRQETKKVGEVDLGEVGWFGL</sequence>
<organism evidence="1 2">
    <name type="scientific">Alternaria atra</name>
    <dbReference type="NCBI Taxonomy" id="119953"/>
    <lineage>
        <taxon>Eukaryota</taxon>
        <taxon>Fungi</taxon>
        <taxon>Dikarya</taxon>
        <taxon>Ascomycota</taxon>
        <taxon>Pezizomycotina</taxon>
        <taxon>Dothideomycetes</taxon>
        <taxon>Pleosporomycetidae</taxon>
        <taxon>Pleosporales</taxon>
        <taxon>Pleosporineae</taxon>
        <taxon>Pleosporaceae</taxon>
        <taxon>Alternaria</taxon>
        <taxon>Alternaria sect. Ulocladioides</taxon>
    </lineage>
</organism>
<dbReference type="OrthoDB" id="3800395at2759"/>
<evidence type="ECO:0000313" key="1">
    <source>
        <dbReference type="EMBL" id="CAG5177745.1"/>
    </source>
</evidence>